<keyword evidence="5" id="KW-1003">Cell membrane</keyword>
<feature type="transmembrane region" description="Helical" evidence="10">
    <location>
        <begin position="418"/>
        <end position="441"/>
    </location>
</feature>
<feature type="transmembrane region" description="Helical" evidence="10">
    <location>
        <begin position="21"/>
        <end position="40"/>
    </location>
</feature>
<proteinExistence type="inferred from homology"/>
<evidence type="ECO:0000256" key="6">
    <source>
        <dbReference type="ARBA" id="ARBA00022692"/>
    </source>
</evidence>
<dbReference type="PANTHER" id="PTHR43823">
    <property type="entry name" value="SPORULATION PROTEIN YKVU"/>
    <property type="match status" value="1"/>
</dbReference>
<feature type="transmembrane region" description="Helical" evidence="10">
    <location>
        <begin position="238"/>
        <end position="263"/>
    </location>
</feature>
<dbReference type="InterPro" id="IPR002528">
    <property type="entry name" value="MATE_fam"/>
</dbReference>
<comment type="similarity">
    <text evidence="2">Belongs to the multi antimicrobial extrusion (MATE) (TC 2.A.66.1) family. MepA subfamily.</text>
</comment>
<accession>A0AAE3SFX1</accession>
<feature type="transmembrane region" description="Helical" evidence="10">
    <location>
        <begin position="52"/>
        <end position="76"/>
    </location>
</feature>
<evidence type="ECO:0000256" key="5">
    <source>
        <dbReference type="ARBA" id="ARBA00022475"/>
    </source>
</evidence>
<dbReference type="PIRSF" id="PIRSF006603">
    <property type="entry name" value="DinF"/>
    <property type="match status" value="1"/>
</dbReference>
<evidence type="ECO:0000256" key="3">
    <source>
        <dbReference type="ARBA" id="ARBA00022106"/>
    </source>
</evidence>
<keyword evidence="12" id="KW-1185">Reference proteome</keyword>
<gene>
    <name evidence="11" type="ORF">OM075_14715</name>
</gene>
<dbReference type="Proteomes" id="UP001209229">
    <property type="component" value="Unassembled WGS sequence"/>
</dbReference>
<sequence length="463" mass="50717">MSRQSKNVKELEFESIPKLMWKYFLPAFAGVIINSLYNIVDRIYIGQGVGSLALAGLSAIFPIMIIMMAFGMMVGMGAGVRISLNLGKKDFDRAEKVLGNAFVLMVIVSGLITAIGFAISNPLLKFFGINAETYGYAKEYLNIILAGAVFNVVGYALNNLIRSEGSAKIAMVSMLLSAGVNIVLDWLFIMKMGMGVKGAAYATVISQIVLCIWVIAHFKSSRSVIRLHFRNMALKRDIIWYIITIGFAPFSMQLASSAVFGIYNIQLVKHGNDLAVGALGVIMSVTMLIVMTILAINMAIQPIIGFNYGAKIYKRVKHTLLIAIGSATLFSILGFVVSQLFPEKIIMLFNDDDKELLEIGVQGLKLFLLALPLVGFQIIIGNYYQSIGKAGLASVLSLLRQVIILIPCLFILPDLMGLRGVWLSTPIADTLAGLITLYFVFSEVKKLNRAIAQQDDLNSQKLQ</sequence>
<evidence type="ECO:0000256" key="2">
    <source>
        <dbReference type="ARBA" id="ARBA00008417"/>
    </source>
</evidence>
<feature type="transmembrane region" description="Helical" evidence="10">
    <location>
        <begin position="140"/>
        <end position="157"/>
    </location>
</feature>
<dbReference type="GO" id="GO:0005886">
    <property type="term" value="C:plasma membrane"/>
    <property type="evidence" value="ECO:0007669"/>
    <property type="project" value="UniProtKB-SubCell"/>
</dbReference>
<comment type="subcellular location">
    <subcellularLocation>
        <location evidence="1">Cell membrane</location>
        <topology evidence="1">Multi-pass membrane protein</topology>
    </subcellularLocation>
</comment>
<evidence type="ECO:0000256" key="8">
    <source>
        <dbReference type="ARBA" id="ARBA00023136"/>
    </source>
</evidence>
<dbReference type="CDD" id="cd13143">
    <property type="entry name" value="MATE_MepA_like"/>
    <property type="match status" value="1"/>
</dbReference>
<evidence type="ECO:0000313" key="11">
    <source>
        <dbReference type="EMBL" id="MCW3787726.1"/>
    </source>
</evidence>
<keyword evidence="9" id="KW-0046">Antibiotic resistance</keyword>
<evidence type="ECO:0000256" key="4">
    <source>
        <dbReference type="ARBA" id="ARBA00022448"/>
    </source>
</evidence>
<evidence type="ECO:0000256" key="9">
    <source>
        <dbReference type="ARBA" id="ARBA00023251"/>
    </source>
</evidence>
<dbReference type="AlphaFoldDB" id="A0AAE3SFX1"/>
<keyword evidence="4" id="KW-0813">Transport</keyword>
<evidence type="ECO:0000256" key="10">
    <source>
        <dbReference type="SAM" id="Phobius"/>
    </source>
</evidence>
<dbReference type="RefSeq" id="WP_301191290.1">
    <property type="nucleotide sequence ID" value="NZ_JAPDPJ010000035.1"/>
</dbReference>
<keyword evidence="6 10" id="KW-0812">Transmembrane</keyword>
<dbReference type="EMBL" id="JAPDPJ010000035">
    <property type="protein sequence ID" value="MCW3787726.1"/>
    <property type="molecule type" value="Genomic_DNA"/>
</dbReference>
<feature type="transmembrane region" description="Helical" evidence="10">
    <location>
        <begin position="275"/>
        <end position="300"/>
    </location>
</feature>
<name>A0AAE3SFX1_9BACT</name>
<comment type="caution">
    <text evidence="11">The sequence shown here is derived from an EMBL/GenBank/DDBJ whole genome shotgun (WGS) entry which is preliminary data.</text>
</comment>
<protein>
    <recommendedName>
        <fullName evidence="3">Multidrug export protein MepA</fullName>
    </recommendedName>
</protein>
<dbReference type="InterPro" id="IPR045070">
    <property type="entry name" value="MATE_MepA-like"/>
</dbReference>
<keyword evidence="8 10" id="KW-0472">Membrane</keyword>
<dbReference type="GO" id="GO:0046677">
    <property type="term" value="P:response to antibiotic"/>
    <property type="evidence" value="ECO:0007669"/>
    <property type="project" value="UniProtKB-KW"/>
</dbReference>
<reference evidence="11" key="1">
    <citation type="submission" date="2022-10" db="EMBL/GenBank/DDBJ databases">
        <authorList>
            <person name="Yu W.X."/>
        </authorList>
    </citation>
    <scope>NUCLEOTIDE SEQUENCE</scope>
    <source>
        <strain evidence="11">AAT</strain>
    </source>
</reference>
<feature type="transmembrane region" description="Helical" evidence="10">
    <location>
        <begin position="392"/>
        <end position="412"/>
    </location>
</feature>
<feature type="transmembrane region" description="Helical" evidence="10">
    <location>
        <begin position="320"/>
        <end position="341"/>
    </location>
</feature>
<organism evidence="11 12">
    <name type="scientific">Plebeiibacterium sediminum</name>
    <dbReference type="NCBI Taxonomy" id="2992112"/>
    <lineage>
        <taxon>Bacteria</taxon>
        <taxon>Pseudomonadati</taxon>
        <taxon>Bacteroidota</taxon>
        <taxon>Bacteroidia</taxon>
        <taxon>Marinilabiliales</taxon>
        <taxon>Marinilabiliaceae</taxon>
        <taxon>Plebeiibacterium</taxon>
    </lineage>
</organism>
<evidence type="ECO:0000256" key="7">
    <source>
        <dbReference type="ARBA" id="ARBA00022989"/>
    </source>
</evidence>
<keyword evidence="7 10" id="KW-1133">Transmembrane helix</keyword>
<dbReference type="InterPro" id="IPR051327">
    <property type="entry name" value="MATE_MepA_subfamily"/>
</dbReference>
<feature type="transmembrane region" description="Helical" evidence="10">
    <location>
        <begin position="361"/>
        <end position="380"/>
    </location>
</feature>
<feature type="transmembrane region" description="Helical" evidence="10">
    <location>
        <begin position="200"/>
        <end position="218"/>
    </location>
</feature>
<dbReference type="PANTHER" id="PTHR43823:SF3">
    <property type="entry name" value="MULTIDRUG EXPORT PROTEIN MEPA"/>
    <property type="match status" value="1"/>
</dbReference>
<feature type="transmembrane region" description="Helical" evidence="10">
    <location>
        <begin position="169"/>
        <end position="188"/>
    </location>
</feature>
<dbReference type="GO" id="GO:0015297">
    <property type="term" value="F:antiporter activity"/>
    <property type="evidence" value="ECO:0007669"/>
    <property type="project" value="InterPro"/>
</dbReference>
<feature type="transmembrane region" description="Helical" evidence="10">
    <location>
        <begin position="97"/>
        <end position="120"/>
    </location>
</feature>
<dbReference type="GO" id="GO:0042910">
    <property type="term" value="F:xenobiotic transmembrane transporter activity"/>
    <property type="evidence" value="ECO:0007669"/>
    <property type="project" value="InterPro"/>
</dbReference>
<evidence type="ECO:0000313" key="12">
    <source>
        <dbReference type="Proteomes" id="UP001209229"/>
    </source>
</evidence>
<evidence type="ECO:0000256" key="1">
    <source>
        <dbReference type="ARBA" id="ARBA00004651"/>
    </source>
</evidence>
<dbReference type="Pfam" id="PF01554">
    <property type="entry name" value="MatE"/>
    <property type="match status" value="2"/>
</dbReference>
<dbReference type="NCBIfam" id="TIGR00797">
    <property type="entry name" value="matE"/>
    <property type="match status" value="1"/>
</dbReference>
<dbReference type="InterPro" id="IPR048279">
    <property type="entry name" value="MdtK-like"/>
</dbReference>